<dbReference type="EMBL" id="FNDZ01000002">
    <property type="protein sequence ID" value="SDI31677.1"/>
    <property type="molecule type" value="Genomic_DNA"/>
</dbReference>
<reference evidence="3 4" key="1">
    <citation type="submission" date="2016-10" db="EMBL/GenBank/DDBJ databases">
        <authorList>
            <person name="de Groot N.N."/>
        </authorList>
    </citation>
    <scope>NUCLEOTIDE SEQUENCE [LARGE SCALE GENOMIC DNA]</scope>
    <source>
        <strain evidence="3 4">CGMCC 1.5058</strain>
    </source>
</reference>
<organism evidence="3 4">
    <name type="scientific">Proteiniclasticum ruminis</name>
    <dbReference type="NCBI Taxonomy" id="398199"/>
    <lineage>
        <taxon>Bacteria</taxon>
        <taxon>Bacillati</taxon>
        <taxon>Bacillota</taxon>
        <taxon>Clostridia</taxon>
        <taxon>Eubacteriales</taxon>
        <taxon>Clostridiaceae</taxon>
        <taxon>Proteiniclasticum</taxon>
    </lineage>
</organism>
<feature type="domain" description="CoA-binding" evidence="2">
    <location>
        <begin position="193"/>
        <end position="283"/>
    </location>
</feature>
<proteinExistence type="predicted"/>
<dbReference type="GO" id="GO:0004776">
    <property type="term" value="F:succinate-CoA ligase (GDP-forming) activity"/>
    <property type="evidence" value="ECO:0007669"/>
    <property type="project" value="TreeGrafter"/>
</dbReference>
<evidence type="ECO:0000313" key="3">
    <source>
        <dbReference type="EMBL" id="SDI31677.1"/>
    </source>
</evidence>
<dbReference type="SUPFAM" id="SSF52210">
    <property type="entry name" value="Succinyl-CoA synthetase domains"/>
    <property type="match status" value="2"/>
</dbReference>
<dbReference type="Gene3D" id="3.40.50.720">
    <property type="entry name" value="NAD(P)-binding Rossmann-like Domain"/>
    <property type="match status" value="1"/>
</dbReference>
<dbReference type="GO" id="GO:0006099">
    <property type="term" value="P:tricarboxylic acid cycle"/>
    <property type="evidence" value="ECO:0007669"/>
    <property type="project" value="TreeGrafter"/>
</dbReference>
<protein>
    <submittedName>
        <fullName evidence="3">CoA binding domain-containing protein</fullName>
    </submittedName>
</protein>
<dbReference type="Gene3D" id="3.40.50.261">
    <property type="entry name" value="Succinyl-CoA synthetase domains"/>
    <property type="match status" value="2"/>
</dbReference>
<dbReference type="Pfam" id="PF02629">
    <property type="entry name" value="CoA_binding"/>
    <property type="match status" value="1"/>
</dbReference>
<feature type="domain" description="ATP-citrate synthase/succinyl-CoA ligase C-terminal" evidence="1">
    <location>
        <begin position="346"/>
        <end position="507"/>
    </location>
</feature>
<sequence>MIKKAELRKNMYFDSVTLMSLTGKIREMEGVIDAVVSMATEMNKDLLKSVGLFTEEMEGAGPSDLLLAVSSEKEEVVEEAYKMIHELLSPKKKVQGKGAEVIPESVEEAVELLPEANVAVLSVPGDYAAREARKALEAGLHVMIFSDNMSLEEERELKEMGRDKGLLVMGPDCGTSFISGTGLCFANDVRRGGIGIVGASGTGLQEVMVQIHHLGEGVSHGIGTGGRDLHEKIGGIMMLQGIEALSNDPDTKVLLLVSKPPAKSIADKIFETISKVEKPVVVCFLDGEPVEGLPEHVHFAKGLYEGAELAVSLLQPEKEKKELLAGFDPKKYSDLLSEKQTDLRGLYCGGTLCAEGLSILRDALGPVKSNVAKKSEEKLTDGVKTKGHVLLDLGEDEYTNGKPHPMIEPSLRNEHILREAAKEETGIILLDFELGYGSHDEAVEVTLKAIEKAKILAEKDDRHLVFVAYVLGTDLDKQDYHLQKRLLREHGILVFDSNKEAALAAAMIMKKAV</sequence>
<dbReference type="InterPro" id="IPR016102">
    <property type="entry name" value="Succinyl-CoA_synth-like"/>
</dbReference>
<dbReference type="GO" id="GO:0009361">
    <property type="term" value="C:succinate-CoA ligase complex (ADP-forming)"/>
    <property type="evidence" value="ECO:0007669"/>
    <property type="project" value="TreeGrafter"/>
</dbReference>
<dbReference type="PANTHER" id="PTHR11117:SF24">
    <property type="entry name" value="PROTEIN FDRA"/>
    <property type="match status" value="1"/>
</dbReference>
<dbReference type="NCBIfam" id="NF004760">
    <property type="entry name" value="PRK06091.1"/>
    <property type="match status" value="1"/>
</dbReference>
<evidence type="ECO:0000313" key="4">
    <source>
        <dbReference type="Proteomes" id="UP000183255"/>
    </source>
</evidence>
<dbReference type="AlphaFoldDB" id="A0A1G8JKY3"/>
<dbReference type="PANTHER" id="PTHR11117">
    <property type="entry name" value="SUCCINYL-COA LIGASE SUBUNIT ALPHA"/>
    <property type="match status" value="1"/>
</dbReference>
<dbReference type="GO" id="GO:0005829">
    <property type="term" value="C:cytosol"/>
    <property type="evidence" value="ECO:0007669"/>
    <property type="project" value="TreeGrafter"/>
</dbReference>
<accession>A0A1G8JKY3</accession>
<gene>
    <name evidence="3" type="ORF">SAMN05421804_10235</name>
</gene>
<dbReference type="SUPFAM" id="SSF51735">
    <property type="entry name" value="NAD(P)-binding Rossmann-fold domains"/>
    <property type="match status" value="1"/>
</dbReference>
<name>A0A1G8JKY3_9CLOT</name>
<dbReference type="InterPro" id="IPR003781">
    <property type="entry name" value="CoA-bd"/>
</dbReference>
<evidence type="ECO:0000259" key="2">
    <source>
        <dbReference type="Pfam" id="PF02629"/>
    </source>
</evidence>
<dbReference type="InterPro" id="IPR005811">
    <property type="entry name" value="SUCC_ACL_C"/>
</dbReference>
<dbReference type="GO" id="GO:0004775">
    <property type="term" value="F:succinate-CoA ligase (ADP-forming) activity"/>
    <property type="evidence" value="ECO:0007669"/>
    <property type="project" value="TreeGrafter"/>
</dbReference>
<evidence type="ECO:0000259" key="1">
    <source>
        <dbReference type="Pfam" id="PF00549"/>
    </source>
</evidence>
<dbReference type="Pfam" id="PF00549">
    <property type="entry name" value="Ligase_CoA"/>
    <property type="match status" value="1"/>
</dbReference>
<dbReference type="Proteomes" id="UP000183255">
    <property type="component" value="Unassembled WGS sequence"/>
</dbReference>
<dbReference type="InterPro" id="IPR036291">
    <property type="entry name" value="NAD(P)-bd_dom_sf"/>
</dbReference>